<evidence type="ECO:0000313" key="4">
    <source>
        <dbReference type="Proteomes" id="UP001234178"/>
    </source>
</evidence>
<keyword evidence="2" id="KW-0812">Transmembrane</keyword>
<organism evidence="3 4">
    <name type="scientific">Daphnia magna</name>
    <dbReference type="NCBI Taxonomy" id="35525"/>
    <lineage>
        <taxon>Eukaryota</taxon>
        <taxon>Metazoa</taxon>
        <taxon>Ecdysozoa</taxon>
        <taxon>Arthropoda</taxon>
        <taxon>Crustacea</taxon>
        <taxon>Branchiopoda</taxon>
        <taxon>Diplostraca</taxon>
        <taxon>Cladocera</taxon>
        <taxon>Anomopoda</taxon>
        <taxon>Daphniidae</taxon>
        <taxon>Daphnia</taxon>
    </lineage>
</organism>
<keyword evidence="2" id="KW-0472">Membrane</keyword>
<proteinExistence type="predicted"/>
<keyword evidence="4" id="KW-1185">Reference proteome</keyword>
<evidence type="ECO:0000256" key="1">
    <source>
        <dbReference type="SAM" id="MobiDB-lite"/>
    </source>
</evidence>
<feature type="compositionally biased region" description="Basic and acidic residues" evidence="1">
    <location>
        <begin position="173"/>
        <end position="192"/>
    </location>
</feature>
<keyword evidence="2" id="KW-1133">Transmembrane helix</keyword>
<accession>A0ABR0AFM6</accession>
<dbReference type="EMBL" id="JAOYFB010000037">
    <property type="protein sequence ID" value="KAK4023906.1"/>
    <property type="molecule type" value="Genomic_DNA"/>
</dbReference>
<gene>
    <name evidence="3" type="ORF">OUZ56_009299</name>
</gene>
<evidence type="ECO:0000313" key="3">
    <source>
        <dbReference type="EMBL" id="KAK4023906.1"/>
    </source>
</evidence>
<feature type="transmembrane region" description="Helical" evidence="2">
    <location>
        <begin position="94"/>
        <end position="111"/>
    </location>
</feature>
<protein>
    <submittedName>
        <fullName evidence="3">Uncharacterized protein</fullName>
    </submittedName>
</protein>
<comment type="caution">
    <text evidence="3">The sequence shown here is derived from an EMBL/GenBank/DDBJ whole genome shotgun (WGS) entry which is preliminary data.</text>
</comment>
<reference evidence="3 4" key="1">
    <citation type="journal article" date="2023" name="Nucleic Acids Res.">
        <title>The hologenome of Daphnia magna reveals possible DNA methylation and microbiome-mediated evolution of the host genome.</title>
        <authorList>
            <person name="Chaturvedi A."/>
            <person name="Li X."/>
            <person name="Dhandapani V."/>
            <person name="Marshall H."/>
            <person name="Kissane S."/>
            <person name="Cuenca-Cambronero M."/>
            <person name="Asole G."/>
            <person name="Calvet F."/>
            <person name="Ruiz-Romero M."/>
            <person name="Marangio P."/>
            <person name="Guigo R."/>
            <person name="Rago D."/>
            <person name="Mirbahai L."/>
            <person name="Eastwood N."/>
            <person name="Colbourne J.K."/>
            <person name="Zhou J."/>
            <person name="Mallon E."/>
            <person name="Orsini L."/>
        </authorList>
    </citation>
    <scope>NUCLEOTIDE SEQUENCE [LARGE SCALE GENOMIC DNA]</scope>
    <source>
        <strain evidence="3">LRV0_1</strain>
    </source>
</reference>
<name>A0ABR0AFM6_9CRUS</name>
<evidence type="ECO:0000256" key="2">
    <source>
        <dbReference type="SAM" id="Phobius"/>
    </source>
</evidence>
<dbReference type="Proteomes" id="UP001234178">
    <property type="component" value="Unassembled WGS sequence"/>
</dbReference>
<sequence length="208" mass="23120">MTVKCLATHLFSVYEPAVRLSSVCYCVTAITVSDFPEQSGPAGPVVNLNSLVTSSLIENADLSALLFYIGDIINIEIDIISFATDLIARVGGDIVVPLALLALLHLTRLLSWRYRSFKMKTNIEYDSANDDGRCCRRTNELVVRVFVDTTTFNCDEMANGMRLSESKKKRKETGKEGVMEVRSRREINEHVRPNSAGDCRTPTVAPQK</sequence>
<feature type="region of interest" description="Disordered" evidence="1">
    <location>
        <begin position="165"/>
        <end position="208"/>
    </location>
</feature>